<feature type="disulfide bond" evidence="24">
    <location>
        <begin position="311"/>
        <end position="338"/>
    </location>
</feature>
<dbReference type="FunFam" id="3.10.100.10:FF:000007">
    <property type="entry name" value="L-selectin"/>
    <property type="match status" value="1"/>
</dbReference>
<feature type="disulfide bond" evidence="24">
    <location>
        <begin position="631"/>
        <end position="658"/>
    </location>
</feature>
<comment type="subunit">
    <text evidence="17">Interacts with SELPLG/PSGL1 and PODXL2 through the sialyl Lewis X epitope. SELPLG sulfation appears not to be required for this interaction.</text>
</comment>
<evidence type="ECO:0000256" key="13">
    <source>
        <dbReference type="ARBA" id="ARBA00022989"/>
    </source>
</evidence>
<dbReference type="InterPro" id="IPR018378">
    <property type="entry name" value="C-type_lectin_CS"/>
</dbReference>
<keyword evidence="14 25" id="KW-0472">Membrane</keyword>
<feature type="domain" description="Sushi" evidence="28">
    <location>
        <begin position="277"/>
        <end position="340"/>
    </location>
</feature>
<feature type="disulfide bond" evidence="24">
    <location>
        <begin position="690"/>
        <end position="717"/>
    </location>
</feature>
<evidence type="ECO:0000259" key="27">
    <source>
        <dbReference type="PROSITE" id="PS50041"/>
    </source>
</evidence>
<feature type="domain" description="C-type lectin" evidence="27">
    <location>
        <begin position="1"/>
        <end position="109"/>
    </location>
</feature>
<feature type="domain" description="Sushi" evidence="28">
    <location>
        <begin position="661"/>
        <end position="719"/>
    </location>
</feature>
<dbReference type="PROSITE" id="PS50041">
    <property type="entry name" value="C_TYPE_LECTIN_2"/>
    <property type="match status" value="1"/>
</dbReference>
<feature type="disulfide bond" evidence="24">
    <location>
        <begin position="503"/>
        <end position="530"/>
    </location>
</feature>
<accession>A0A8C1I9W9</accession>
<dbReference type="CDD" id="cd03592">
    <property type="entry name" value="CLECT_selectins_like"/>
    <property type="match status" value="1"/>
</dbReference>
<evidence type="ECO:0000256" key="6">
    <source>
        <dbReference type="ARBA" id="ARBA00022692"/>
    </source>
</evidence>
<dbReference type="Gene3D" id="2.10.70.10">
    <property type="entry name" value="Complement Module, domain 1"/>
    <property type="match status" value="10"/>
</dbReference>
<evidence type="ECO:0000313" key="29">
    <source>
        <dbReference type="Ensembl" id="ENSCCRP00010009902.1"/>
    </source>
</evidence>
<dbReference type="Ensembl" id="ENSCCRT00010010791.1">
    <property type="protein sequence ID" value="ENSCCRP00010009902.1"/>
    <property type="gene ID" value="ENSCCRG00010004227.1"/>
</dbReference>
<evidence type="ECO:0000256" key="5">
    <source>
        <dbReference type="ARBA" id="ARBA00022659"/>
    </source>
</evidence>
<evidence type="ECO:0000256" key="4">
    <source>
        <dbReference type="ARBA" id="ARBA00022536"/>
    </source>
</evidence>
<proteinExistence type="inferred from homology"/>
<evidence type="ECO:0000256" key="17">
    <source>
        <dbReference type="ARBA" id="ARBA00038738"/>
    </source>
</evidence>
<keyword evidence="16" id="KW-0325">Glycoprotein</keyword>
<dbReference type="Pfam" id="PF00084">
    <property type="entry name" value="Sushi"/>
    <property type="match status" value="10"/>
</dbReference>
<keyword evidence="6 25" id="KW-0812">Transmembrane</keyword>
<evidence type="ECO:0000256" key="22">
    <source>
        <dbReference type="ARBA" id="ARBA00045695"/>
    </source>
</evidence>
<dbReference type="PROSITE" id="PS01186">
    <property type="entry name" value="EGF_2"/>
    <property type="match status" value="1"/>
</dbReference>
<comment type="similarity">
    <text evidence="2">Belongs to the selectin/LECAM family.</text>
</comment>
<feature type="domain" description="Sushi" evidence="28">
    <location>
        <begin position="405"/>
        <end position="468"/>
    </location>
</feature>
<dbReference type="SUPFAM" id="SSF56436">
    <property type="entry name" value="C-type lectin-like"/>
    <property type="match status" value="1"/>
</dbReference>
<dbReference type="InterPro" id="IPR050350">
    <property type="entry name" value="Compl-Cell_Adhes-Reg"/>
</dbReference>
<evidence type="ECO:0000256" key="25">
    <source>
        <dbReference type="SAM" id="Phobius"/>
    </source>
</evidence>
<dbReference type="SMART" id="SM00032">
    <property type="entry name" value="CCP"/>
    <property type="match status" value="10"/>
</dbReference>
<dbReference type="Pfam" id="PF00059">
    <property type="entry name" value="Lectin_C"/>
    <property type="match status" value="1"/>
</dbReference>
<dbReference type="Proteomes" id="UP000694427">
    <property type="component" value="Unplaced"/>
</dbReference>
<evidence type="ECO:0000256" key="2">
    <source>
        <dbReference type="ARBA" id="ARBA00007360"/>
    </source>
</evidence>
<dbReference type="InterPro" id="IPR001304">
    <property type="entry name" value="C-type_lectin-like"/>
</dbReference>
<evidence type="ECO:0000259" key="28">
    <source>
        <dbReference type="PROSITE" id="PS50923"/>
    </source>
</evidence>
<dbReference type="InterPro" id="IPR002396">
    <property type="entry name" value="Selectin_superfamily"/>
</dbReference>
<feature type="domain" description="Sushi" evidence="28">
    <location>
        <begin position="720"/>
        <end position="781"/>
    </location>
</feature>
<keyword evidence="5 24" id="KW-0768">Sushi</keyword>
<dbReference type="GO" id="GO:0007155">
    <property type="term" value="P:cell adhesion"/>
    <property type="evidence" value="ECO:0007669"/>
    <property type="project" value="UniProtKB-KW"/>
</dbReference>
<dbReference type="InterPro" id="IPR000436">
    <property type="entry name" value="Sushi_SCR_CCP_dom"/>
</dbReference>
<evidence type="ECO:0000256" key="9">
    <source>
        <dbReference type="ARBA" id="ARBA00022734"/>
    </source>
</evidence>
<keyword evidence="3" id="KW-1003">Cell membrane</keyword>
<evidence type="ECO:0000256" key="7">
    <source>
        <dbReference type="ARBA" id="ARBA00022723"/>
    </source>
</evidence>
<keyword evidence="15 23" id="KW-1015">Disulfide bond</keyword>
<dbReference type="Gene3D" id="3.10.100.10">
    <property type="entry name" value="Mannose-Binding Protein A, subunit A"/>
    <property type="match status" value="1"/>
</dbReference>
<dbReference type="AlphaFoldDB" id="A0A8C1I9W9"/>
<dbReference type="PROSITE" id="PS00615">
    <property type="entry name" value="C_TYPE_LECTIN_1"/>
    <property type="match status" value="1"/>
</dbReference>
<sequence length="849" mass="94848">MSWESARHWCRQHYTDMVAIQNKDEIYHLNSILPKVKGYYWIGIRKINGIWTWVGTNKTLTKEAENWADKEPNNGRNNEDCVEIYIKRGKDEGKWNDESCLKRKTALCYTASCKEDSCVSGQGECVETINSHKCSCFVGFYGDRCEHVVKCKSEDITPPDHASIQCSHPHEDFSYDSQCEYLCKEGYELKGSSMTRCTSSTEWSSNPPTCELVQCPELTKPQEGIMHCQHPMGIFSYQSTCEFLCVEGHTLRDSSSSTLFCGATGRWNDTQPTCEIIKCKSEDITPPDHASIQCSHPHEDFSYDSQCEYFCEEGYELKGSSTTRCTSSTEWSSNPPTCELVQCPELTKPQEGIMHCQHPMGIFSYQSTCEFLCVEGHMLRDSSSSTLFCGATGRWNDTQPTCEIVQCPELTKPQEGIMHCQHPMGIFSYQSTCEFLCAEGYTLQDSSSSTLLCGATGRWNNSQPTCEIIKCKSEDITPPDHASVQCSHPHEDFSYDSQCEYFCEEGYELKGSNTTRCTSSTEWSSKPPTCELVQCPELTKPQEGIMHCQHPMGIFSYQSTCEFMCKKGHTLRDSSSSTLFCGTTGRWNDTQPTCEIIKCKSEDITPPDHASIQCSHPHEDFSYDSQCEYFCEEGYELKGSSTTRCTSSTEWSSNPPTCELIHCPALDSPVNGELSCTSSFNYGSKCSFSCVEGFLLQGASEISCTKTAKWSQEPPLCEAMVCPQLPEPINGHMNCSSEEPTFGTVCIFSCHKGHQLDDHSNEIVMCNYNGSWSGEVAVCQAYPDPSASLFEVTEVTLGVAGAIGGSSLGLVLWILKRLRRKGEPNGLLSFTSDTEDPPQFYKNSVDSLI</sequence>
<dbReference type="SUPFAM" id="SSF57535">
    <property type="entry name" value="Complement control module/SCR domain"/>
    <property type="match status" value="10"/>
</dbReference>
<dbReference type="PROSITE" id="PS00022">
    <property type="entry name" value="EGF_1"/>
    <property type="match status" value="1"/>
</dbReference>
<evidence type="ECO:0000259" key="26">
    <source>
        <dbReference type="PROSITE" id="PS50026"/>
    </source>
</evidence>
<feature type="disulfide bond" evidence="23">
    <location>
        <begin position="136"/>
        <end position="145"/>
    </location>
</feature>
<evidence type="ECO:0000256" key="11">
    <source>
        <dbReference type="ARBA" id="ARBA00022837"/>
    </source>
</evidence>
<comment type="caution">
    <text evidence="23">Lacks conserved residue(s) required for the propagation of feature annotation.</text>
</comment>
<dbReference type="CDD" id="cd00033">
    <property type="entry name" value="CCP"/>
    <property type="match status" value="10"/>
</dbReference>
<reference evidence="29" key="2">
    <citation type="submission" date="2025-09" db="UniProtKB">
        <authorList>
            <consortium name="Ensembl"/>
        </authorList>
    </citation>
    <scope>IDENTIFICATION</scope>
</reference>
<feature type="domain" description="Sushi" evidence="28">
    <location>
        <begin position="149"/>
        <end position="212"/>
    </location>
</feature>
<organism evidence="29 30">
    <name type="scientific">Cyprinus carpio</name>
    <name type="common">Common carp</name>
    <dbReference type="NCBI Taxonomy" id="7962"/>
    <lineage>
        <taxon>Eukaryota</taxon>
        <taxon>Metazoa</taxon>
        <taxon>Chordata</taxon>
        <taxon>Craniata</taxon>
        <taxon>Vertebrata</taxon>
        <taxon>Euteleostomi</taxon>
        <taxon>Actinopterygii</taxon>
        <taxon>Neopterygii</taxon>
        <taxon>Teleostei</taxon>
        <taxon>Ostariophysi</taxon>
        <taxon>Cypriniformes</taxon>
        <taxon>Cyprinidae</taxon>
        <taxon>Cyprininae</taxon>
        <taxon>Cyprinus</taxon>
    </lineage>
</organism>
<dbReference type="GO" id="GO:0005886">
    <property type="term" value="C:plasma membrane"/>
    <property type="evidence" value="ECO:0007669"/>
    <property type="project" value="UniProtKB-SubCell"/>
</dbReference>
<keyword evidence="30" id="KW-1185">Reference proteome</keyword>
<feature type="transmembrane region" description="Helical" evidence="25">
    <location>
        <begin position="795"/>
        <end position="815"/>
    </location>
</feature>
<keyword evidence="7" id="KW-0479">Metal-binding</keyword>
<dbReference type="InterPro" id="IPR016187">
    <property type="entry name" value="CTDL_fold"/>
</dbReference>
<evidence type="ECO:0000256" key="15">
    <source>
        <dbReference type="ARBA" id="ARBA00023157"/>
    </source>
</evidence>
<evidence type="ECO:0000256" key="3">
    <source>
        <dbReference type="ARBA" id="ARBA00022475"/>
    </source>
</evidence>
<protein>
    <recommendedName>
        <fullName evidence="18">E-selectin</fullName>
    </recommendedName>
    <alternativeName>
        <fullName evidence="19">CD62 antigen-like family member E</fullName>
    </alternativeName>
    <alternativeName>
        <fullName evidence="20">Endothelial leukocyte adhesion molecule 1</fullName>
    </alternativeName>
    <alternativeName>
        <fullName evidence="21">Leukocyte-endothelial cell adhesion molecule 2</fullName>
    </alternativeName>
</protein>
<dbReference type="PANTHER" id="PTHR19325:SF493">
    <property type="entry name" value="E-SELECTIN"/>
    <property type="match status" value="1"/>
</dbReference>
<feature type="domain" description="Sushi" evidence="28">
    <location>
        <begin position="469"/>
        <end position="532"/>
    </location>
</feature>
<dbReference type="InterPro" id="IPR016186">
    <property type="entry name" value="C-type_lectin-like/link_sf"/>
</dbReference>
<evidence type="ECO:0000256" key="23">
    <source>
        <dbReference type="PROSITE-ProRule" id="PRU00076"/>
    </source>
</evidence>
<dbReference type="InterPro" id="IPR033991">
    <property type="entry name" value="Selectin_CTLD"/>
</dbReference>
<comment type="subcellular location">
    <subcellularLocation>
        <location evidence="1">Cell membrane</location>
        <topology evidence="1">Single-pass type I membrane protein</topology>
    </subcellularLocation>
</comment>
<name>A0A8C1I9W9_CYPCA</name>
<dbReference type="SMART" id="SM00034">
    <property type="entry name" value="CLECT"/>
    <property type="match status" value="1"/>
</dbReference>
<evidence type="ECO:0000256" key="1">
    <source>
        <dbReference type="ARBA" id="ARBA00004251"/>
    </source>
</evidence>
<keyword evidence="11" id="KW-0106">Calcium</keyword>
<dbReference type="InterPro" id="IPR035976">
    <property type="entry name" value="Sushi/SCR/CCP_sf"/>
</dbReference>
<evidence type="ECO:0000256" key="12">
    <source>
        <dbReference type="ARBA" id="ARBA00022889"/>
    </source>
</evidence>
<dbReference type="PROSITE" id="PS50923">
    <property type="entry name" value="SUSHI"/>
    <property type="match status" value="10"/>
</dbReference>
<dbReference type="PANTHER" id="PTHR19325">
    <property type="entry name" value="COMPLEMENT COMPONENT-RELATED SUSHI DOMAIN-CONTAINING"/>
    <property type="match status" value="1"/>
</dbReference>
<keyword evidence="4 23" id="KW-0245">EGF-like domain</keyword>
<keyword evidence="13 25" id="KW-1133">Transmembrane helix</keyword>
<dbReference type="InterPro" id="IPR000742">
    <property type="entry name" value="EGF"/>
</dbReference>
<keyword evidence="8" id="KW-0732">Signal</keyword>
<dbReference type="FunFam" id="2.10.70.10:FF:000001">
    <property type="entry name" value="Selectin P"/>
    <property type="match status" value="9"/>
</dbReference>
<dbReference type="GO" id="GO:0030246">
    <property type="term" value="F:carbohydrate binding"/>
    <property type="evidence" value="ECO:0007669"/>
    <property type="project" value="UniProtKB-KW"/>
</dbReference>
<feature type="domain" description="Sushi" evidence="28">
    <location>
        <begin position="341"/>
        <end position="404"/>
    </location>
</feature>
<evidence type="ECO:0000256" key="24">
    <source>
        <dbReference type="PROSITE-ProRule" id="PRU00302"/>
    </source>
</evidence>
<evidence type="ECO:0000256" key="18">
    <source>
        <dbReference type="ARBA" id="ARBA00040812"/>
    </source>
</evidence>
<feature type="disulfide bond" evidence="24">
    <location>
        <begin position="183"/>
        <end position="210"/>
    </location>
</feature>
<dbReference type="PRINTS" id="PR00343">
    <property type="entry name" value="SELECTIN"/>
</dbReference>
<evidence type="ECO:0000256" key="20">
    <source>
        <dbReference type="ARBA" id="ARBA00042113"/>
    </source>
</evidence>
<evidence type="ECO:0000256" key="10">
    <source>
        <dbReference type="ARBA" id="ARBA00022737"/>
    </source>
</evidence>
<keyword evidence="12" id="KW-0130">Cell adhesion</keyword>
<keyword evidence="9" id="KW-0430">Lectin</keyword>
<keyword evidence="10" id="KW-0677">Repeat</keyword>
<comment type="function">
    <text evidence="22">Cell-surface glycoprotein having a role in immunoadhesion. Mediates in the adhesion of blood neutrophils in cytokine-activated endothelium through interaction with SELPLG/PSGL1. May have a role in capillary morphogenesis.</text>
</comment>
<feature type="domain" description="EGF-like" evidence="26">
    <location>
        <begin position="109"/>
        <end position="146"/>
    </location>
</feature>
<dbReference type="PROSITE" id="PS50026">
    <property type="entry name" value="EGF_3"/>
    <property type="match status" value="1"/>
</dbReference>
<dbReference type="GO" id="GO:0046872">
    <property type="term" value="F:metal ion binding"/>
    <property type="evidence" value="ECO:0007669"/>
    <property type="project" value="UniProtKB-KW"/>
</dbReference>
<evidence type="ECO:0000256" key="16">
    <source>
        <dbReference type="ARBA" id="ARBA00023180"/>
    </source>
</evidence>
<evidence type="ECO:0000256" key="19">
    <source>
        <dbReference type="ARBA" id="ARBA00041401"/>
    </source>
</evidence>
<reference evidence="29" key="1">
    <citation type="submission" date="2025-08" db="UniProtKB">
        <authorList>
            <consortium name="Ensembl"/>
        </authorList>
    </citation>
    <scope>IDENTIFICATION</scope>
</reference>
<feature type="domain" description="Sushi" evidence="28">
    <location>
        <begin position="213"/>
        <end position="276"/>
    </location>
</feature>
<evidence type="ECO:0000313" key="30">
    <source>
        <dbReference type="Proteomes" id="UP000694427"/>
    </source>
</evidence>
<evidence type="ECO:0000256" key="21">
    <source>
        <dbReference type="ARBA" id="ARBA00043124"/>
    </source>
</evidence>
<evidence type="ECO:0000256" key="8">
    <source>
        <dbReference type="ARBA" id="ARBA00022729"/>
    </source>
</evidence>
<feature type="domain" description="Sushi" evidence="28">
    <location>
        <begin position="533"/>
        <end position="596"/>
    </location>
</feature>
<feature type="domain" description="Sushi" evidence="28">
    <location>
        <begin position="597"/>
        <end position="660"/>
    </location>
</feature>
<evidence type="ECO:0000256" key="14">
    <source>
        <dbReference type="ARBA" id="ARBA00023136"/>
    </source>
</evidence>